<dbReference type="AlphaFoldDB" id="A0A5C5RGD3"/>
<protein>
    <submittedName>
        <fullName evidence="1">PucR family transcriptional regulator</fullName>
    </submittedName>
</protein>
<reference evidence="1 2" key="1">
    <citation type="submission" date="2019-06" db="EMBL/GenBank/DDBJ databases">
        <authorList>
            <person name="Teng J.L.L."/>
            <person name="Lee H.H."/>
            <person name="Lau S.K.P."/>
            <person name="Woo P.C.Y."/>
        </authorList>
    </citation>
    <scope>NUCLEOTIDE SEQUENCE [LARGE SCALE GENOMIC DNA]</scope>
    <source>
        <strain evidence="1 2">HKU70</strain>
    </source>
</reference>
<dbReference type="Proteomes" id="UP000319792">
    <property type="component" value="Unassembled WGS sequence"/>
</dbReference>
<proteinExistence type="predicted"/>
<gene>
    <name evidence="1" type="ORF">FK268_23260</name>
</gene>
<name>A0A5C5RGD3_9ACTN</name>
<dbReference type="EMBL" id="VIGV01000087">
    <property type="protein sequence ID" value="TWS21664.1"/>
    <property type="molecule type" value="Genomic_DNA"/>
</dbReference>
<feature type="non-terminal residue" evidence="1">
    <location>
        <position position="172"/>
    </location>
</feature>
<sequence length="172" mass="18883">MEELWPAPPPDVADAIRSVCQRLLADADAFADAITRASLPAQYASTLLPDASLVEEDRELNRSDLAQWVTSNIQRPGRRVDVYIGPRTRAFIHDLVARGIAPDFTDGWRSALTIGWRRWLQECMEFAGTPELLVEVLDVSAKSMIQYALDSVTALREASLAAAMGNADADAI</sequence>
<evidence type="ECO:0000313" key="1">
    <source>
        <dbReference type="EMBL" id="TWS21664.1"/>
    </source>
</evidence>
<comment type="caution">
    <text evidence="1">The sequence shown here is derived from an EMBL/GenBank/DDBJ whole genome shotgun (WGS) entry which is preliminary data.</text>
</comment>
<evidence type="ECO:0000313" key="2">
    <source>
        <dbReference type="Proteomes" id="UP000319792"/>
    </source>
</evidence>
<reference evidence="1 2" key="2">
    <citation type="submission" date="2019-08" db="EMBL/GenBank/DDBJ databases">
        <title>Tsukamurella conjunctivitidis sp. nov., Tsukamurella assacharolytica sp. nov. and Tsukamurella sputae sp. nov. isolated from patients with conjunctivitis, bacteraemia (lymphoma) and respiratory infection (sputum) in Hong Kong.</title>
        <authorList>
            <person name="Fok K.M.N."/>
            <person name="Fong J.Y.H."/>
        </authorList>
    </citation>
    <scope>NUCLEOTIDE SEQUENCE [LARGE SCALE GENOMIC DNA]</scope>
    <source>
        <strain evidence="1 2">HKU70</strain>
    </source>
</reference>
<organism evidence="1 2">
    <name type="scientific">Tsukamurella sputi</name>
    <dbReference type="NCBI Taxonomy" id="2591848"/>
    <lineage>
        <taxon>Bacteria</taxon>
        <taxon>Bacillati</taxon>
        <taxon>Actinomycetota</taxon>
        <taxon>Actinomycetes</taxon>
        <taxon>Mycobacteriales</taxon>
        <taxon>Tsukamurellaceae</taxon>
        <taxon>Tsukamurella</taxon>
    </lineage>
</organism>
<keyword evidence="2" id="KW-1185">Reference proteome</keyword>
<accession>A0A5C5RGD3</accession>